<dbReference type="GO" id="GO:0005975">
    <property type="term" value="P:carbohydrate metabolic process"/>
    <property type="evidence" value="ECO:0007669"/>
    <property type="project" value="InterPro"/>
</dbReference>
<dbReference type="EMBL" id="FUYS01000010">
    <property type="protein sequence ID" value="SKB84393.1"/>
    <property type="molecule type" value="Genomic_DNA"/>
</dbReference>
<organism evidence="3 4">
    <name type="scientific">Parapedobacter luteus</name>
    <dbReference type="NCBI Taxonomy" id="623280"/>
    <lineage>
        <taxon>Bacteria</taxon>
        <taxon>Pseudomonadati</taxon>
        <taxon>Bacteroidota</taxon>
        <taxon>Sphingobacteriia</taxon>
        <taxon>Sphingobacteriales</taxon>
        <taxon>Sphingobacteriaceae</taxon>
        <taxon>Parapedobacter</taxon>
    </lineage>
</organism>
<dbReference type="InterPro" id="IPR000757">
    <property type="entry name" value="Beta-glucanase-like"/>
</dbReference>
<dbReference type="SUPFAM" id="SSF49899">
    <property type="entry name" value="Concanavalin A-like lectins/glucanases"/>
    <property type="match status" value="1"/>
</dbReference>
<dbReference type="CDD" id="cd08023">
    <property type="entry name" value="GH16_laminarinase_like"/>
    <property type="match status" value="1"/>
</dbReference>
<evidence type="ECO:0000259" key="2">
    <source>
        <dbReference type="PROSITE" id="PS51762"/>
    </source>
</evidence>
<proteinExistence type="inferred from homology"/>
<dbReference type="PROSITE" id="PS51762">
    <property type="entry name" value="GH16_2"/>
    <property type="match status" value="1"/>
</dbReference>
<dbReference type="OrthoDB" id="9809583at2"/>
<dbReference type="AlphaFoldDB" id="A0A1T5EK54"/>
<name>A0A1T5EK54_9SPHI</name>
<dbReference type="PANTHER" id="PTHR10963">
    <property type="entry name" value="GLYCOSYL HYDROLASE-RELATED"/>
    <property type="match status" value="1"/>
</dbReference>
<dbReference type="InterPro" id="IPR050546">
    <property type="entry name" value="Glycosyl_Hydrlase_16"/>
</dbReference>
<dbReference type="InterPro" id="IPR013320">
    <property type="entry name" value="ConA-like_dom_sf"/>
</dbReference>
<keyword evidence="3" id="KW-0378">Hydrolase</keyword>
<dbReference type="Proteomes" id="UP000190541">
    <property type="component" value="Unassembled WGS sequence"/>
</dbReference>
<comment type="similarity">
    <text evidence="1">Belongs to the glycosyl hydrolase 16 family.</text>
</comment>
<protein>
    <submittedName>
        <fullName evidence="3">Glycosyl hydrolases family 16</fullName>
    </submittedName>
</protein>
<evidence type="ECO:0000256" key="1">
    <source>
        <dbReference type="ARBA" id="ARBA00006865"/>
    </source>
</evidence>
<keyword evidence="4" id="KW-1185">Reference proteome</keyword>
<accession>A0A1T5EK54</accession>
<evidence type="ECO:0000313" key="3">
    <source>
        <dbReference type="EMBL" id="SKB84393.1"/>
    </source>
</evidence>
<reference evidence="3 4" key="1">
    <citation type="submission" date="2017-02" db="EMBL/GenBank/DDBJ databases">
        <authorList>
            <person name="Peterson S.W."/>
        </authorList>
    </citation>
    <scope>NUCLEOTIDE SEQUENCE [LARGE SCALE GENOMIC DNA]</scope>
    <source>
        <strain evidence="3 4">DSM 22899</strain>
    </source>
</reference>
<dbReference type="Gene3D" id="2.60.120.200">
    <property type="match status" value="1"/>
</dbReference>
<feature type="domain" description="GH16" evidence="2">
    <location>
        <begin position="14"/>
        <end position="288"/>
    </location>
</feature>
<dbReference type="STRING" id="623280.SAMN05660226_03371"/>
<gene>
    <name evidence="3" type="ORF">SAMN05660226_03371</name>
</gene>
<dbReference type="Pfam" id="PF00722">
    <property type="entry name" value="Glyco_hydro_16"/>
    <property type="match status" value="1"/>
</dbReference>
<evidence type="ECO:0000313" key="4">
    <source>
        <dbReference type="Proteomes" id="UP000190541"/>
    </source>
</evidence>
<sequence length="289" mass="33135">MWVAKIAFPAAATLLWSCTGIQQPPSNEQGELADGYRLVWSDEFNVDGPVDTANWRFEKGFVRNQEDQWYQEDNAYCKDGLLIIEARKESKPNPTYESGSEHWGRSRPIIEYTAASINTRGKQSWQYGRFEMKARIPIGGGLWPAFWTLGVAGEWPSNGEIDIMEYYRGMILANIACGTQERWNAEWYSETKNVDSLGGAEWASRFHIWRMDWDETEIALYVDDLLMNRVPLEKLVNKDGTGFNPFKQPHYILLNFALGGMNGGEIDDSLLPAKYEIDYVRVYQQNTAD</sequence>
<dbReference type="GO" id="GO:0004553">
    <property type="term" value="F:hydrolase activity, hydrolyzing O-glycosyl compounds"/>
    <property type="evidence" value="ECO:0007669"/>
    <property type="project" value="InterPro"/>
</dbReference>
<dbReference type="PANTHER" id="PTHR10963:SF55">
    <property type="entry name" value="GLYCOSIDE HYDROLASE FAMILY 16 PROTEIN"/>
    <property type="match status" value="1"/>
</dbReference>